<evidence type="ECO:0000256" key="8">
    <source>
        <dbReference type="ARBA" id="ARBA00022989"/>
    </source>
</evidence>
<dbReference type="Gene3D" id="1.10.490.10">
    <property type="entry name" value="Globins"/>
    <property type="match status" value="1"/>
</dbReference>
<dbReference type="InterPro" id="IPR001910">
    <property type="entry name" value="Inosine/uridine_hydrolase_dom"/>
</dbReference>
<evidence type="ECO:0000256" key="5">
    <source>
        <dbReference type="ARBA" id="ARBA00022617"/>
    </source>
</evidence>
<keyword evidence="7" id="KW-0479">Metal-binding</keyword>
<feature type="transmembrane region" description="Helical" evidence="13">
    <location>
        <begin position="109"/>
        <end position="130"/>
    </location>
</feature>
<keyword evidence="8 13" id="KW-1133">Transmembrane helix</keyword>
<comment type="catalytic activity">
    <reaction evidence="12">
        <text>Fe(III)-heme b-[protein] + nitric oxide + H2O = Fe(II)-heme b-[protein] + nitrite + 2 H(+)</text>
        <dbReference type="Rhea" id="RHEA:77711"/>
        <dbReference type="Rhea" id="RHEA-COMP:18975"/>
        <dbReference type="Rhea" id="RHEA-COMP:18976"/>
        <dbReference type="ChEBI" id="CHEBI:15377"/>
        <dbReference type="ChEBI" id="CHEBI:15378"/>
        <dbReference type="ChEBI" id="CHEBI:16301"/>
        <dbReference type="ChEBI" id="CHEBI:16480"/>
        <dbReference type="ChEBI" id="CHEBI:55376"/>
        <dbReference type="ChEBI" id="CHEBI:60344"/>
    </reaction>
    <physiologicalReaction direction="right-to-left" evidence="12">
        <dbReference type="Rhea" id="RHEA:77713"/>
    </physiologicalReaction>
</comment>
<evidence type="ECO:0000259" key="15">
    <source>
        <dbReference type="Pfam" id="PF01061"/>
    </source>
</evidence>
<evidence type="ECO:0000256" key="11">
    <source>
        <dbReference type="ARBA" id="ARBA00023136"/>
    </source>
</evidence>
<dbReference type="Pfam" id="PF00042">
    <property type="entry name" value="Globin"/>
    <property type="match status" value="1"/>
</dbReference>
<dbReference type="GO" id="GO:0019825">
    <property type="term" value="F:oxygen binding"/>
    <property type="evidence" value="ECO:0007669"/>
    <property type="project" value="InterPro"/>
</dbReference>
<reference evidence="17 18" key="1">
    <citation type="journal article" date="2021" name="Hortic Res">
        <title>Chromosome-scale assembly of the Dendrobium chrysotoxum genome enhances the understanding of orchid evolution.</title>
        <authorList>
            <person name="Zhang Y."/>
            <person name="Zhang G.Q."/>
            <person name="Zhang D."/>
            <person name="Liu X.D."/>
            <person name="Xu X.Y."/>
            <person name="Sun W.H."/>
            <person name="Yu X."/>
            <person name="Zhu X."/>
            <person name="Wang Z.W."/>
            <person name="Zhao X."/>
            <person name="Zhong W.Y."/>
            <person name="Chen H."/>
            <person name="Yin W.L."/>
            <person name="Huang T."/>
            <person name="Niu S.C."/>
            <person name="Liu Z.J."/>
        </authorList>
    </citation>
    <scope>NUCLEOTIDE SEQUENCE [LARGE SCALE GENOMIC DNA]</scope>
    <source>
        <strain evidence="17">Lindl</strain>
    </source>
</reference>
<dbReference type="PANTHER" id="PTHR22924:SF39">
    <property type="entry name" value="NON-SYMBIOTIC HEMOGLOBIN 1"/>
    <property type="match status" value="1"/>
</dbReference>
<feature type="domain" description="Globin" evidence="14">
    <location>
        <begin position="213"/>
        <end position="280"/>
    </location>
</feature>
<evidence type="ECO:0000256" key="9">
    <source>
        <dbReference type="ARBA" id="ARBA00023002"/>
    </source>
</evidence>
<dbReference type="Pfam" id="PF01061">
    <property type="entry name" value="ABC2_membrane"/>
    <property type="match status" value="1"/>
</dbReference>
<dbReference type="GO" id="GO:0016491">
    <property type="term" value="F:oxidoreductase activity"/>
    <property type="evidence" value="ECO:0007669"/>
    <property type="project" value="UniProtKB-KW"/>
</dbReference>
<dbReference type="SUPFAM" id="SSF46458">
    <property type="entry name" value="Globin-like"/>
    <property type="match status" value="1"/>
</dbReference>
<dbReference type="Pfam" id="PF01156">
    <property type="entry name" value="IU_nuc_hydro"/>
    <property type="match status" value="1"/>
</dbReference>
<keyword evidence="9" id="KW-0560">Oxidoreductase</keyword>
<dbReference type="InterPro" id="IPR000971">
    <property type="entry name" value="Globin"/>
</dbReference>
<comment type="similarity">
    <text evidence="3">Belongs to the plant globin family.</text>
</comment>
<feature type="domain" description="ABC-2 type transporter transmembrane" evidence="15">
    <location>
        <begin position="2"/>
        <end position="79"/>
    </location>
</feature>
<keyword evidence="5" id="KW-0349">Heme</keyword>
<name>A0AAV7HRY0_DENCH</name>
<feature type="domain" description="Inosine/uridine-preferring nucleoside hydrolase" evidence="16">
    <location>
        <begin position="91"/>
        <end position="166"/>
    </location>
</feature>
<comment type="similarity">
    <text evidence="4">Belongs to the IUNH family.</text>
</comment>
<keyword evidence="10" id="KW-0408">Iron</keyword>
<feature type="transmembrane region" description="Helical" evidence="13">
    <location>
        <begin position="49"/>
        <end position="71"/>
    </location>
</feature>
<comment type="cofactor">
    <cofactor evidence="1">
        <name>heme b</name>
        <dbReference type="ChEBI" id="CHEBI:60344"/>
    </cofactor>
</comment>
<evidence type="ECO:0000256" key="7">
    <source>
        <dbReference type="ARBA" id="ARBA00022723"/>
    </source>
</evidence>
<evidence type="ECO:0000256" key="2">
    <source>
        <dbReference type="ARBA" id="ARBA00004141"/>
    </source>
</evidence>
<evidence type="ECO:0000256" key="12">
    <source>
        <dbReference type="ARBA" id="ARBA00048118"/>
    </source>
</evidence>
<dbReference type="GO" id="GO:0016799">
    <property type="term" value="F:hydrolase activity, hydrolyzing N-glycosyl compounds"/>
    <property type="evidence" value="ECO:0007669"/>
    <property type="project" value="InterPro"/>
</dbReference>
<evidence type="ECO:0000256" key="13">
    <source>
        <dbReference type="SAM" id="Phobius"/>
    </source>
</evidence>
<evidence type="ECO:0008006" key="19">
    <source>
        <dbReference type="Google" id="ProtNLM"/>
    </source>
</evidence>
<evidence type="ECO:0000256" key="1">
    <source>
        <dbReference type="ARBA" id="ARBA00001970"/>
    </source>
</evidence>
<comment type="subcellular location">
    <subcellularLocation>
        <location evidence="2">Membrane</location>
        <topology evidence="2">Multi-pass membrane protein</topology>
    </subcellularLocation>
</comment>
<proteinExistence type="inferred from homology"/>
<gene>
    <name evidence="17" type="ORF">IEQ34_000086</name>
</gene>
<dbReference type="InterPro" id="IPR036452">
    <property type="entry name" value="Ribo_hydro-like"/>
</dbReference>
<dbReference type="AlphaFoldDB" id="A0AAV7HRY0"/>
<accession>A0AAV7HRY0</accession>
<dbReference type="InterPro" id="IPR001032">
    <property type="entry name" value="Leghaemoglobin-like"/>
</dbReference>
<dbReference type="Gene3D" id="3.90.245.10">
    <property type="entry name" value="Ribonucleoside hydrolase-like"/>
    <property type="match status" value="1"/>
</dbReference>
<evidence type="ECO:0000256" key="10">
    <source>
        <dbReference type="ARBA" id="ARBA00023004"/>
    </source>
</evidence>
<sequence>MGVLKVAAINTAMAALTKTVSVFPKERTIINREHEKGSYAMGPYLLSKLLAEIPIGVAFPLMFGTILYPMARLHPSLSSKVLIQITVSKQVNKAEIRASEFLVEKINQYPGAVSILALGPLTNLALVSYIKKDSLFASKVKRIVVPGGAFLAAGNVNPAAEANSYLGGSATLWQFVLKFFYDRTELIAFSEEEEAHALKSWNVMKKDVATLGLKFFIRITGKVTVSETTLKKIGNRHVKYGVLDEHFEVARFALLETIKEAVPDMWSAEMKIAWTVAYNHL</sequence>
<protein>
    <recommendedName>
        <fullName evidence="19">Globin family profile domain-containing protein</fullName>
    </recommendedName>
</protein>
<comment type="caution">
    <text evidence="17">The sequence shown here is derived from an EMBL/GenBank/DDBJ whole genome shotgun (WGS) entry which is preliminary data.</text>
</comment>
<dbReference type="InterPro" id="IPR009050">
    <property type="entry name" value="Globin-like_sf"/>
</dbReference>
<dbReference type="InterPro" id="IPR012292">
    <property type="entry name" value="Globin/Proto"/>
</dbReference>
<organism evidence="17 18">
    <name type="scientific">Dendrobium chrysotoxum</name>
    <name type="common">Orchid</name>
    <dbReference type="NCBI Taxonomy" id="161865"/>
    <lineage>
        <taxon>Eukaryota</taxon>
        <taxon>Viridiplantae</taxon>
        <taxon>Streptophyta</taxon>
        <taxon>Embryophyta</taxon>
        <taxon>Tracheophyta</taxon>
        <taxon>Spermatophyta</taxon>
        <taxon>Magnoliopsida</taxon>
        <taxon>Liliopsida</taxon>
        <taxon>Asparagales</taxon>
        <taxon>Orchidaceae</taxon>
        <taxon>Epidendroideae</taxon>
        <taxon>Malaxideae</taxon>
        <taxon>Dendrobiinae</taxon>
        <taxon>Dendrobium</taxon>
    </lineage>
</organism>
<keyword evidence="11 13" id="KW-0472">Membrane</keyword>
<keyword evidence="6 13" id="KW-0812">Transmembrane</keyword>
<dbReference type="PANTHER" id="PTHR22924">
    <property type="entry name" value="LEGHEMOGLOBIN-RELATED"/>
    <property type="match status" value="1"/>
</dbReference>
<evidence type="ECO:0000259" key="14">
    <source>
        <dbReference type="Pfam" id="PF00042"/>
    </source>
</evidence>
<dbReference type="GO" id="GO:0020037">
    <property type="term" value="F:heme binding"/>
    <property type="evidence" value="ECO:0007669"/>
    <property type="project" value="InterPro"/>
</dbReference>
<evidence type="ECO:0000256" key="3">
    <source>
        <dbReference type="ARBA" id="ARBA00007609"/>
    </source>
</evidence>
<dbReference type="Proteomes" id="UP000775213">
    <property type="component" value="Unassembled WGS sequence"/>
</dbReference>
<evidence type="ECO:0000313" key="18">
    <source>
        <dbReference type="Proteomes" id="UP000775213"/>
    </source>
</evidence>
<dbReference type="EMBL" id="JAGFBR010000001">
    <property type="protein sequence ID" value="KAH0470363.1"/>
    <property type="molecule type" value="Genomic_DNA"/>
</dbReference>
<keyword evidence="18" id="KW-1185">Reference proteome</keyword>
<dbReference type="GO" id="GO:0140359">
    <property type="term" value="F:ABC-type transporter activity"/>
    <property type="evidence" value="ECO:0007669"/>
    <property type="project" value="InterPro"/>
</dbReference>
<evidence type="ECO:0000256" key="4">
    <source>
        <dbReference type="ARBA" id="ARBA00009176"/>
    </source>
</evidence>
<dbReference type="SUPFAM" id="SSF53590">
    <property type="entry name" value="Nucleoside hydrolase"/>
    <property type="match status" value="1"/>
</dbReference>
<dbReference type="GO" id="GO:0046872">
    <property type="term" value="F:metal ion binding"/>
    <property type="evidence" value="ECO:0007669"/>
    <property type="project" value="UniProtKB-KW"/>
</dbReference>
<evidence type="ECO:0000256" key="6">
    <source>
        <dbReference type="ARBA" id="ARBA00022692"/>
    </source>
</evidence>
<dbReference type="InterPro" id="IPR013525">
    <property type="entry name" value="ABC2_TM"/>
</dbReference>
<dbReference type="GO" id="GO:0016020">
    <property type="term" value="C:membrane"/>
    <property type="evidence" value="ECO:0007669"/>
    <property type="project" value="UniProtKB-SubCell"/>
</dbReference>
<evidence type="ECO:0000313" key="17">
    <source>
        <dbReference type="EMBL" id="KAH0470363.1"/>
    </source>
</evidence>
<evidence type="ECO:0000259" key="16">
    <source>
        <dbReference type="Pfam" id="PF01156"/>
    </source>
</evidence>